<evidence type="ECO:0000256" key="2">
    <source>
        <dbReference type="HAMAP-Rule" id="MF_00634"/>
    </source>
</evidence>
<sequence length="74" mass="8627">MKIKVRVKPNAKKEEIKQISQDFYEVRVTVVPEKGKANKKVVEILSKHLKVPKSRIKLIRGEKSREKVFEIEGL</sequence>
<evidence type="ECO:0000313" key="4">
    <source>
        <dbReference type="Proteomes" id="UP000772812"/>
    </source>
</evidence>
<comment type="caution">
    <text evidence="3">The sequence shown here is derived from an EMBL/GenBank/DDBJ whole genome shotgun (WGS) entry which is preliminary data.</text>
</comment>
<evidence type="ECO:0000313" key="3">
    <source>
        <dbReference type="EMBL" id="MBK3332197.1"/>
    </source>
</evidence>
<keyword evidence="4" id="KW-1185">Reference proteome</keyword>
<proteinExistence type="inferred from homology"/>
<dbReference type="EMBL" id="JAACYA010000001">
    <property type="protein sequence ID" value="MBK3332197.1"/>
    <property type="molecule type" value="Genomic_DNA"/>
</dbReference>
<dbReference type="PANTHER" id="PTHR13420:SF7">
    <property type="entry name" value="UPF0235 PROTEIN C15ORF40"/>
    <property type="match status" value="1"/>
</dbReference>
<protein>
    <recommendedName>
        <fullName evidence="2">UPF0235 protein GWK41_03830</fullName>
    </recommendedName>
</protein>
<dbReference type="SMART" id="SM01152">
    <property type="entry name" value="DUF167"/>
    <property type="match status" value="1"/>
</dbReference>
<gene>
    <name evidence="3" type="ORF">GWK41_03830</name>
</gene>
<dbReference type="RefSeq" id="WP_200673580.1">
    <property type="nucleotide sequence ID" value="NZ_JAACYA010000001.1"/>
</dbReference>
<reference evidence="3 4" key="1">
    <citation type="journal article" date="2021" name="Syst. Appl. Microbiol.">
        <title>Persephonella atlantica sp. nov.: How to adapt to physico-chemical gradients in high temperature hydrothermal habitats.</title>
        <authorList>
            <person name="Francois D.X."/>
            <person name="Godfroy A."/>
            <person name="Mathien C."/>
            <person name="Aube J."/>
            <person name="Cathalot C."/>
            <person name="Lesongeur F."/>
            <person name="L'Haridon S."/>
            <person name="Philippon X."/>
            <person name="Roussel E.G."/>
        </authorList>
    </citation>
    <scope>NUCLEOTIDE SEQUENCE [LARGE SCALE GENOMIC DNA]</scope>
    <source>
        <strain evidence="3 4">MO1340</strain>
    </source>
</reference>
<dbReference type="Gene3D" id="3.30.1200.10">
    <property type="entry name" value="YggU-like"/>
    <property type="match status" value="1"/>
</dbReference>
<dbReference type="HAMAP" id="MF_00634">
    <property type="entry name" value="UPF0235"/>
    <property type="match status" value="1"/>
</dbReference>
<dbReference type="Pfam" id="PF02594">
    <property type="entry name" value="DUF167"/>
    <property type="match status" value="1"/>
</dbReference>
<name>A0ABS1GH03_9AQUI</name>
<dbReference type="NCBIfam" id="TIGR00251">
    <property type="entry name" value="DUF167 family protein"/>
    <property type="match status" value="1"/>
</dbReference>
<organism evidence="3 4">
    <name type="scientific">Persephonella atlantica</name>
    <dbReference type="NCBI Taxonomy" id="2699429"/>
    <lineage>
        <taxon>Bacteria</taxon>
        <taxon>Pseudomonadati</taxon>
        <taxon>Aquificota</taxon>
        <taxon>Aquificia</taxon>
        <taxon>Aquificales</taxon>
        <taxon>Hydrogenothermaceae</taxon>
        <taxon>Persephonella</taxon>
    </lineage>
</organism>
<dbReference type="InterPro" id="IPR003746">
    <property type="entry name" value="DUF167"/>
</dbReference>
<comment type="similarity">
    <text evidence="1 2">Belongs to the UPF0235 family.</text>
</comment>
<evidence type="ECO:0000256" key="1">
    <source>
        <dbReference type="ARBA" id="ARBA00010364"/>
    </source>
</evidence>
<dbReference type="PANTHER" id="PTHR13420">
    <property type="entry name" value="UPF0235 PROTEIN C15ORF40"/>
    <property type="match status" value="1"/>
</dbReference>
<dbReference type="InterPro" id="IPR036591">
    <property type="entry name" value="YggU-like_sf"/>
</dbReference>
<dbReference type="SUPFAM" id="SSF69786">
    <property type="entry name" value="YggU-like"/>
    <property type="match status" value="1"/>
</dbReference>
<accession>A0ABS1GH03</accession>
<dbReference type="Proteomes" id="UP000772812">
    <property type="component" value="Unassembled WGS sequence"/>
</dbReference>